<protein>
    <recommendedName>
        <fullName evidence="4">Apple domain-containing protein</fullName>
    </recommendedName>
</protein>
<evidence type="ECO:0000313" key="3">
    <source>
        <dbReference type="Proteomes" id="UP001283361"/>
    </source>
</evidence>
<dbReference type="AlphaFoldDB" id="A0AAE1E0J2"/>
<reference evidence="2" key="1">
    <citation type="journal article" date="2023" name="G3 (Bethesda)">
        <title>A reference genome for the long-term kleptoplast-retaining sea slug Elysia crispata morphotype clarki.</title>
        <authorList>
            <person name="Eastman K.E."/>
            <person name="Pendleton A.L."/>
            <person name="Shaikh M.A."/>
            <person name="Suttiyut T."/>
            <person name="Ogas R."/>
            <person name="Tomko P."/>
            <person name="Gavelis G."/>
            <person name="Widhalm J.R."/>
            <person name="Wisecaver J.H."/>
        </authorList>
    </citation>
    <scope>NUCLEOTIDE SEQUENCE</scope>
    <source>
        <strain evidence="2">ECLA1</strain>
    </source>
</reference>
<comment type="caution">
    <text evidence="2">The sequence shown here is derived from an EMBL/GenBank/DDBJ whole genome shotgun (WGS) entry which is preliminary data.</text>
</comment>
<sequence length="321" mass="36008">MSVGRSGTCLLLVSVALGLASGVTDQAKFVKEPGQKIVSNADQLVSFSKPAMSNILCAASCRIHSDCSLYHFSPVTNICATFKERSSFDPFTDVVFDKDWTTGYLSNASSVRRGSWVLVFRGQSRIGVPVYDTWVNTSKHDDGPLLGDFPYACLRLTDYKQCNRHFRSHIVDKWVNIQEARFSLVKADTEVAYIVFDATGSDKISWFSQNRILHSTWSPALDTANDLQPVNMKGNCYKNSICRRFQIYQKYKYCKSEAFYTFTVDMAGDSCSESSWVLRDFSTFPVFLYSPGTGRCSIGTDRGSYILGDEADVMSVWVKFV</sequence>
<feature type="signal peptide" evidence="1">
    <location>
        <begin position="1"/>
        <end position="22"/>
    </location>
</feature>
<keyword evidence="1" id="KW-0732">Signal</keyword>
<evidence type="ECO:0000313" key="2">
    <source>
        <dbReference type="EMBL" id="KAK3789856.1"/>
    </source>
</evidence>
<organism evidence="2 3">
    <name type="scientific">Elysia crispata</name>
    <name type="common">lettuce slug</name>
    <dbReference type="NCBI Taxonomy" id="231223"/>
    <lineage>
        <taxon>Eukaryota</taxon>
        <taxon>Metazoa</taxon>
        <taxon>Spiralia</taxon>
        <taxon>Lophotrochozoa</taxon>
        <taxon>Mollusca</taxon>
        <taxon>Gastropoda</taxon>
        <taxon>Heterobranchia</taxon>
        <taxon>Euthyneura</taxon>
        <taxon>Panpulmonata</taxon>
        <taxon>Sacoglossa</taxon>
        <taxon>Placobranchoidea</taxon>
        <taxon>Plakobranchidae</taxon>
        <taxon>Elysia</taxon>
    </lineage>
</organism>
<keyword evidence="3" id="KW-1185">Reference proteome</keyword>
<evidence type="ECO:0000256" key="1">
    <source>
        <dbReference type="SAM" id="SignalP"/>
    </source>
</evidence>
<name>A0AAE1E0J2_9GAST</name>
<gene>
    <name evidence="2" type="ORF">RRG08_060409</name>
</gene>
<proteinExistence type="predicted"/>
<dbReference type="Proteomes" id="UP001283361">
    <property type="component" value="Unassembled WGS sequence"/>
</dbReference>
<evidence type="ECO:0008006" key="4">
    <source>
        <dbReference type="Google" id="ProtNLM"/>
    </source>
</evidence>
<feature type="chain" id="PRO_5041977294" description="Apple domain-containing protein" evidence="1">
    <location>
        <begin position="23"/>
        <end position="321"/>
    </location>
</feature>
<accession>A0AAE1E0J2</accession>
<dbReference type="EMBL" id="JAWDGP010001626">
    <property type="protein sequence ID" value="KAK3789856.1"/>
    <property type="molecule type" value="Genomic_DNA"/>
</dbReference>